<reference evidence="2" key="1">
    <citation type="journal article" date="2020" name="Stud. Mycol.">
        <title>101 Dothideomycetes genomes: a test case for predicting lifestyles and emergence of pathogens.</title>
        <authorList>
            <person name="Haridas S."/>
            <person name="Albert R."/>
            <person name="Binder M."/>
            <person name="Bloem J."/>
            <person name="Labutti K."/>
            <person name="Salamov A."/>
            <person name="Andreopoulos B."/>
            <person name="Baker S."/>
            <person name="Barry K."/>
            <person name="Bills G."/>
            <person name="Bluhm B."/>
            <person name="Cannon C."/>
            <person name="Castanera R."/>
            <person name="Culley D."/>
            <person name="Daum C."/>
            <person name="Ezra D."/>
            <person name="Gonzalez J."/>
            <person name="Henrissat B."/>
            <person name="Kuo A."/>
            <person name="Liang C."/>
            <person name="Lipzen A."/>
            <person name="Lutzoni F."/>
            <person name="Magnuson J."/>
            <person name="Mondo S."/>
            <person name="Nolan M."/>
            <person name="Ohm R."/>
            <person name="Pangilinan J."/>
            <person name="Park H.-J."/>
            <person name="Ramirez L."/>
            <person name="Alfaro M."/>
            <person name="Sun H."/>
            <person name="Tritt A."/>
            <person name="Yoshinaga Y."/>
            <person name="Zwiers L.-H."/>
            <person name="Turgeon B."/>
            <person name="Goodwin S."/>
            <person name="Spatafora J."/>
            <person name="Crous P."/>
            <person name="Grigoriev I."/>
        </authorList>
    </citation>
    <scope>NUCLEOTIDE SEQUENCE</scope>
    <source>
        <strain evidence="2">CBS 119925</strain>
    </source>
</reference>
<sequence>MRKWARAWHWEVPDGAASKVDDVLFGCFICAVSLGAAEFYSCLVWLFSRILYPPLVGSFDMTFLFEAFVRLTCGVRIPPNLIL</sequence>
<name>A0A6A6V9A0_9PLEO</name>
<evidence type="ECO:0000313" key="3">
    <source>
        <dbReference type="Proteomes" id="UP000799440"/>
    </source>
</evidence>
<dbReference type="AlphaFoldDB" id="A0A6A6V9A0"/>
<dbReference type="EMBL" id="MU006580">
    <property type="protein sequence ID" value="KAF2745871.1"/>
    <property type="molecule type" value="Genomic_DNA"/>
</dbReference>
<proteinExistence type="predicted"/>
<evidence type="ECO:0000256" key="1">
    <source>
        <dbReference type="SAM" id="Phobius"/>
    </source>
</evidence>
<accession>A0A6A6V9A0</accession>
<feature type="transmembrane region" description="Helical" evidence="1">
    <location>
        <begin position="23"/>
        <end position="47"/>
    </location>
</feature>
<dbReference type="Proteomes" id="UP000799440">
    <property type="component" value="Unassembled WGS sequence"/>
</dbReference>
<keyword evidence="3" id="KW-1185">Reference proteome</keyword>
<keyword evidence="1" id="KW-1133">Transmembrane helix</keyword>
<gene>
    <name evidence="2" type="ORF">M011DRAFT_124091</name>
</gene>
<keyword evidence="1" id="KW-0812">Transmembrane</keyword>
<organism evidence="2 3">
    <name type="scientific">Sporormia fimetaria CBS 119925</name>
    <dbReference type="NCBI Taxonomy" id="1340428"/>
    <lineage>
        <taxon>Eukaryota</taxon>
        <taxon>Fungi</taxon>
        <taxon>Dikarya</taxon>
        <taxon>Ascomycota</taxon>
        <taxon>Pezizomycotina</taxon>
        <taxon>Dothideomycetes</taxon>
        <taxon>Pleosporomycetidae</taxon>
        <taxon>Pleosporales</taxon>
        <taxon>Sporormiaceae</taxon>
        <taxon>Sporormia</taxon>
    </lineage>
</organism>
<evidence type="ECO:0000313" key="2">
    <source>
        <dbReference type="EMBL" id="KAF2745871.1"/>
    </source>
</evidence>
<protein>
    <submittedName>
        <fullName evidence="2">Uncharacterized protein</fullName>
    </submittedName>
</protein>
<keyword evidence="1" id="KW-0472">Membrane</keyword>